<protein>
    <recommendedName>
        <fullName evidence="3">Secreted protein</fullName>
    </recommendedName>
</protein>
<dbReference type="EMBL" id="IACN01071824">
    <property type="protein sequence ID" value="LAB57938.1"/>
    <property type="molecule type" value="Transcribed_RNA"/>
</dbReference>
<name>A0A2D4PIR8_MICSU</name>
<organism evidence="2">
    <name type="scientific">Micrurus surinamensis</name>
    <name type="common">Surinam coral snake</name>
    <dbReference type="NCBI Taxonomy" id="129470"/>
    <lineage>
        <taxon>Eukaryota</taxon>
        <taxon>Metazoa</taxon>
        <taxon>Chordata</taxon>
        <taxon>Craniata</taxon>
        <taxon>Vertebrata</taxon>
        <taxon>Euteleostomi</taxon>
        <taxon>Lepidosauria</taxon>
        <taxon>Squamata</taxon>
        <taxon>Bifurcata</taxon>
        <taxon>Unidentata</taxon>
        <taxon>Episquamata</taxon>
        <taxon>Toxicofera</taxon>
        <taxon>Serpentes</taxon>
        <taxon>Colubroidea</taxon>
        <taxon>Elapidae</taxon>
        <taxon>Elapinae</taxon>
        <taxon>Micrurus</taxon>
    </lineage>
</organism>
<feature type="chain" id="PRO_5015078645" description="Secreted protein" evidence="1">
    <location>
        <begin position="17"/>
        <end position="134"/>
    </location>
</feature>
<dbReference type="EMBL" id="IACN01071823">
    <property type="protein sequence ID" value="LAB57937.1"/>
    <property type="molecule type" value="Transcribed_RNA"/>
</dbReference>
<reference evidence="2" key="2">
    <citation type="submission" date="2017-11" db="EMBL/GenBank/DDBJ databases">
        <title>Coralsnake Venomics: Analyses of Venom Gland Transcriptomes and Proteomes of Six Brazilian Taxa.</title>
        <authorList>
            <person name="Aird S.D."/>
            <person name="Jorge da Silva N."/>
            <person name="Qiu L."/>
            <person name="Villar-Briones A."/>
            <person name="Aparecida-Saddi V."/>
            <person name="Campos-Telles M.P."/>
            <person name="Grau M."/>
            <person name="Mikheyev A.S."/>
        </authorList>
    </citation>
    <scope>NUCLEOTIDE SEQUENCE</scope>
    <source>
        <tissue evidence="2">Venom_gland</tissue>
    </source>
</reference>
<keyword evidence="1" id="KW-0732">Signal</keyword>
<dbReference type="AlphaFoldDB" id="A0A2D4PIR8"/>
<accession>A0A2D4PIR8</accession>
<reference evidence="2" key="1">
    <citation type="submission" date="2017-07" db="EMBL/GenBank/DDBJ databases">
        <authorList>
            <person name="Mikheyev A."/>
            <person name="Grau M."/>
        </authorList>
    </citation>
    <scope>NUCLEOTIDE SEQUENCE</scope>
    <source>
        <tissue evidence="2">Venom_gland</tissue>
    </source>
</reference>
<evidence type="ECO:0000313" key="2">
    <source>
        <dbReference type="EMBL" id="LAB57937.1"/>
    </source>
</evidence>
<feature type="signal peptide" evidence="1">
    <location>
        <begin position="1"/>
        <end position="16"/>
    </location>
</feature>
<evidence type="ECO:0008006" key="3">
    <source>
        <dbReference type="Google" id="ProtNLM"/>
    </source>
</evidence>
<evidence type="ECO:0000256" key="1">
    <source>
        <dbReference type="SAM" id="SignalP"/>
    </source>
</evidence>
<proteinExistence type="predicted"/>
<sequence length="134" mass="15126">MFALLVCNLELVLGCAEIVQHGCVPICVVGGGRRILMGNTFCRQFSCLGINEDQCTAVLIYSKFLQGVSCKLYIFAPQKVNSDSRSKQNTSLNLGRKEFKKKSPVPPTLVWRTDFLHMRYFAFYSLIIFSFQGN</sequence>